<evidence type="ECO:0000313" key="1">
    <source>
        <dbReference type="EMBL" id="KZV13963.1"/>
    </source>
</evidence>
<accession>A0A2Z6ZYQ5</accession>
<keyword evidence="2" id="KW-1185">Reference proteome</keyword>
<dbReference type="AlphaFoldDB" id="A0A2Z6ZYQ5"/>
<reference evidence="1 2" key="1">
    <citation type="journal article" date="2015" name="Proc. Natl. Acad. Sci. U.S.A.">
        <title>The resurrection genome of Boea hygrometrica: A blueprint for survival of dehydration.</title>
        <authorList>
            <person name="Xiao L."/>
            <person name="Yang G."/>
            <person name="Zhang L."/>
            <person name="Yang X."/>
            <person name="Zhao S."/>
            <person name="Ji Z."/>
            <person name="Zhou Q."/>
            <person name="Hu M."/>
            <person name="Wang Y."/>
            <person name="Chen M."/>
            <person name="Xu Y."/>
            <person name="Jin H."/>
            <person name="Xiao X."/>
            <person name="Hu G."/>
            <person name="Bao F."/>
            <person name="Hu Y."/>
            <person name="Wan P."/>
            <person name="Li L."/>
            <person name="Deng X."/>
            <person name="Kuang T."/>
            <person name="Xiang C."/>
            <person name="Zhu J.K."/>
            <person name="Oliver M.J."/>
            <person name="He Y."/>
        </authorList>
    </citation>
    <scope>NUCLEOTIDE SEQUENCE [LARGE SCALE GENOMIC DNA]</scope>
    <source>
        <strain evidence="2">cv. XS01</strain>
    </source>
</reference>
<dbReference type="EMBL" id="KV023494">
    <property type="protein sequence ID" value="KZV13963.1"/>
    <property type="molecule type" value="Genomic_DNA"/>
</dbReference>
<protein>
    <submittedName>
        <fullName evidence="1">Uncharacterized protein</fullName>
    </submittedName>
</protein>
<organism evidence="1 2">
    <name type="scientific">Dorcoceras hygrometricum</name>
    <dbReference type="NCBI Taxonomy" id="472368"/>
    <lineage>
        <taxon>Eukaryota</taxon>
        <taxon>Viridiplantae</taxon>
        <taxon>Streptophyta</taxon>
        <taxon>Embryophyta</taxon>
        <taxon>Tracheophyta</taxon>
        <taxon>Spermatophyta</taxon>
        <taxon>Magnoliopsida</taxon>
        <taxon>eudicotyledons</taxon>
        <taxon>Gunneridae</taxon>
        <taxon>Pentapetalae</taxon>
        <taxon>asterids</taxon>
        <taxon>lamiids</taxon>
        <taxon>Lamiales</taxon>
        <taxon>Gesneriaceae</taxon>
        <taxon>Didymocarpoideae</taxon>
        <taxon>Trichosporeae</taxon>
        <taxon>Loxocarpinae</taxon>
        <taxon>Dorcoceras</taxon>
    </lineage>
</organism>
<name>A0A2Z6ZYQ5_9LAMI</name>
<proteinExistence type="predicted"/>
<evidence type="ECO:0000313" key="2">
    <source>
        <dbReference type="Proteomes" id="UP000250235"/>
    </source>
</evidence>
<sequence>MMDLKRMFTLGLGRPKPIGPIQAHHNLVLIVAEKAMSKKRPAAASEATVVKRKRTKYGKSVPKEKDLALISVAQDVEPISVVPAERPHNRKAPKRKLRMTTGSNDEIVQEKSAVETVVVEQKEQTSVDDVDTIMEEVIAATA</sequence>
<gene>
    <name evidence="1" type="ORF">F511_44706</name>
</gene>
<dbReference type="Proteomes" id="UP000250235">
    <property type="component" value="Unassembled WGS sequence"/>
</dbReference>